<dbReference type="RefSeq" id="WP_168877912.1">
    <property type="nucleotide sequence ID" value="NZ_JABAIM010000003.1"/>
</dbReference>
<evidence type="ECO:0000313" key="5">
    <source>
        <dbReference type="Proteomes" id="UP000587991"/>
    </source>
</evidence>
<sequence length="265" mass="29868">MTLRSLCARLCLGVLLLSPLWLSARPLVLVYSVMPPLRYTDVHGRPAGPYIDLIRELGREMQMPLQIQECPLMRCLKLLEIGEADVSIGLRATPEREQFLYFLTPPFAWGSNTAFYQRRDDAQPIRQLSDLKGRCIGVVLGSQFSSAFDNDTSLCKDTTGSAYNNFRKLAFGRLDVVAVPSAQGDYLLSTPEFHGKLVRAPYAMESSAPRQISLSRNSPWFTRRAELETALRQILKYPRVQQLVNNVSDPKKQPDIAPDAQPQLR</sequence>
<feature type="region of interest" description="Disordered" evidence="2">
    <location>
        <begin position="245"/>
        <end position="265"/>
    </location>
</feature>
<dbReference type="AlphaFoldDB" id="A0A847SBH2"/>
<dbReference type="Gene3D" id="3.40.190.10">
    <property type="entry name" value="Periplasmic binding protein-like II"/>
    <property type="match status" value="2"/>
</dbReference>
<name>A0A847SBH2_9NEIS</name>
<gene>
    <name evidence="4" type="ORF">HF682_13855</name>
</gene>
<reference evidence="4 5" key="1">
    <citation type="submission" date="2020-04" db="EMBL/GenBank/DDBJ databases">
        <title>Draft genome of Leeia sp. IMCC25680.</title>
        <authorList>
            <person name="Song J."/>
            <person name="Cho J.-C."/>
        </authorList>
    </citation>
    <scope>NUCLEOTIDE SEQUENCE [LARGE SCALE GENOMIC DNA]</scope>
    <source>
        <strain evidence="4 5">IMCC25680</strain>
    </source>
</reference>
<dbReference type="InterPro" id="IPR001638">
    <property type="entry name" value="Solute-binding_3/MltF_N"/>
</dbReference>
<organism evidence="4 5">
    <name type="scientific">Leeia aquatica</name>
    <dbReference type="NCBI Taxonomy" id="2725557"/>
    <lineage>
        <taxon>Bacteria</taxon>
        <taxon>Pseudomonadati</taxon>
        <taxon>Pseudomonadota</taxon>
        <taxon>Betaproteobacteria</taxon>
        <taxon>Neisseriales</taxon>
        <taxon>Leeiaceae</taxon>
        <taxon>Leeia</taxon>
    </lineage>
</organism>
<evidence type="ECO:0000256" key="1">
    <source>
        <dbReference type="ARBA" id="ARBA00022729"/>
    </source>
</evidence>
<dbReference type="PANTHER" id="PTHR35936">
    <property type="entry name" value="MEMBRANE-BOUND LYTIC MUREIN TRANSGLYCOSYLASE F"/>
    <property type="match status" value="1"/>
</dbReference>
<feature type="domain" description="Solute-binding protein family 3/N-terminal" evidence="3">
    <location>
        <begin position="33"/>
        <end position="219"/>
    </location>
</feature>
<dbReference type="Pfam" id="PF00497">
    <property type="entry name" value="SBP_bac_3"/>
    <property type="match status" value="1"/>
</dbReference>
<dbReference type="Proteomes" id="UP000587991">
    <property type="component" value="Unassembled WGS sequence"/>
</dbReference>
<accession>A0A847SBH2</accession>
<keyword evidence="5" id="KW-1185">Reference proteome</keyword>
<protein>
    <submittedName>
        <fullName evidence="4">Transporter substrate-binding domain-containing protein</fullName>
    </submittedName>
</protein>
<dbReference type="SUPFAM" id="SSF53850">
    <property type="entry name" value="Periplasmic binding protein-like II"/>
    <property type="match status" value="1"/>
</dbReference>
<evidence type="ECO:0000259" key="3">
    <source>
        <dbReference type="Pfam" id="PF00497"/>
    </source>
</evidence>
<keyword evidence="1" id="KW-0732">Signal</keyword>
<proteinExistence type="predicted"/>
<comment type="caution">
    <text evidence="4">The sequence shown here is derived from an EMBL/GenBank/DDBJ whole genome shotgun (WGS) entry which is preliminary data.</text>
</comment>
<evidence type="ECO:0000256" key="2">
    <source>
        <dbReference type="SAM" id="MobiDB-lite"/>
    </source>
</evidence>
<dbReference type="PANTHER" id="PTHR35936:SF25">
    <property type="entry name" value="ABC TRANSPORTER SUBSTRATE-BINDING PROTEIN"/>
    <property type="match status" value="1"/>
</dbReference>
<dbReference type="EMBL" id="JABAIM010000003">
    <property type="protein sequence ID" value="NLR76245.1"/>
    <property type="molecule type" value="Genomic_DNA"/>
</dbReference>
<evidence type="ECO:0000313" key="4">
    <source>
        <dbReference type="EMBL" id="NLR76245.1"/>
    </source>
</evidence>